<dbReference type="Pfam" id="PF14398">
    <property type="entry name" value="ATPgrasp_YheCD"/>
    <property type="match status" value="1"/>
</dbReference>
<dbReference type="EMBL" id="JAUSUI010000003">
    <property type="protein sequence ID" value="MDQ0302799.1"/>
    <property type="molecule type" value="Genomic_DNA"/>
</dbReference>
<proteinExistence type="predicted"/>
<evidence type="ECO:0000313" key="2">
    <source>
        <dbReference type="Proteomes" id="UP001224682"/>
    </source>
</evidence>
<protein>
    <recommendedName>
        <fullName evidence="3">ATP-grasp domain-containing protein</fullName>
    </recommendedName>
</protein>
<name>A0ABU0BE96_9HYPH</name>
<reference evidence="1 2" key="1">
    <citation type="submission" date="2023-07" db="EMBL/GenBank/DDBJ databases">
        <title>Genomic Encyclopedia of Type Strains, Phase IV (KMG-IV): sequencing the most valuable type-strain genomes for metagenomic binning, comparative biology and taxonomic classification.</title>
        <authorList>
            <person name="Goeker M."/>
        </authorList>
    </citation>
    <scope>NUCLEOTIDE SEQUENCE [LARGE SCALE GENOMIC DNA]</scope>
    <source>
        <strain evidence="1 2">DSM 2457</strain>
    </source>
</reference>
<dbReference type="SUPFAM" id="SSF56059">
    <property type="entry name" value="Glutathione synthetase ATP-binding domain-like"/>
    <property type="match status" value="1"/>
</dbReference>
<accession>A0ABU0BE96</accession>
<evidence type="ECO:0008006" key="3">
    <source>
        <dbReference type="Google" id="ProtNLM"/>
    </source>
</evidence>
<dbReference type="Proteomes" id="UP001224682">
    <property type="component" value="Unassembled WGS sequence"/>
</dbReference>
<organism evidence="1 2">
    <name type="scientific">Ancylobacter polymorphus</name>
    <dbReference type="NCBI Taxonomy" id="223390"/>
    <lineage>
        <taxon>Bacteria</taxon>
        <taxon>Pseudomonadati</taxon>
        <taxon>Pseudomonadota</taxon>
        <taxon>Alphaproteobacteria</taxon>
        <taxon>Hyphomicrobiales</taxon>
        <taxon>Xanthobacteraceae</taxon>
        <taxon>Ancylobacter</taxon>
    </lineage>
</organism>
<dbReference type="RefSeq" id="WP_307019508.1">
    <property type="nucleotide sequence ID" value="NZ_JAUSUI010000003.1"/>
</dbReference>
<evidence type="ECO:0000313" key="1">
    <source>
        <dbReference type="EMBL" id="MDQ0302799.1"/>
    </source>
</evidence>
<dbReference type="InterPro" id="IPR026838">
    <property type="entry name" value="YheC/D"/>
</dbReference>
<comment type="caution">
    <text evidence="1">The sequence shown here is derived from an EMBL/GenBank/DDBJ whole genome shotgun (WGS) entry which is preliminary data.</text>
</comment>
<gene>
    <name evidence="1" type="ORF">J2S75_001827</name>
</gene>
<keyword evidence="2" id="KW-1185">Reference proteome</keyword>
<sequence length="390" mass="42272">MDLLLPITDAARKMRVATDPAHSVPAAVGADSGSPAAIGPVAMMGHRGYHPAKMRPVRLRALLAESALQSVDLCFLNSSDCEPVTGMVRAWRWSAEGWRQSSHPLPPVVVILNEPATRQEAEVERWVRASSTALGTLRRDKLGNAELLVGTPWERHVIPSELLGADRLQWQLAAWLAGGGIVVKPNDGMRGIGVQFVIPAGSGRWEMIQGDRRHVVNTDEAIARVSAAIGARMGYRDYVVQRYIDTRDGSGRPGTLRSEVMRMPGGAWGSVRITGRISPPGKVVSTISQGGSLMPVESYLGGRGEPDIGGRIRQIEALSLALAERLTESDTAHHFEWAFDLALDQDRQLWFLEANARPLNFGGEFERATWLIAYLKSFVPVGSGSAPAGP</sequence>